<reference evidence="2 3" key="1">
    <citation type="journal article" date="2020" name="Nature">
        <title>Six reference-quality genomes reveal evolution of bat adaptations.</title>
        <authorList>
            <person name="Jebb D."/>
            <person name="Huang Z."/>
            <person name="Pippel M."/>
            <person name="Hughes G.M."/>
            <person name="Lavrichenko K."/>
            <person name="Devanna P."/>
            <person name="Winkler S."/>
            <person name="Jermiin L.S."/>
            <person name="Skirmuntt E.C."/>
            <person name="Katzourakis A."/>
            <person name="Burkitt-Gray L."/>
            <person name="Ray D.A."/>
            <person name="Sullivan K.A.M."/>
            <person name="Roscito J.G."/>
            <person name="Kirilenko B.M."/>
            <person name="Davalos L.M."/>
            <person name="Corthals A.P."/>
            <person name="Power M.L."/>
            <person name="Jones G."/>
            <person name="Ransome R.D."/>
            <person name="Dechmann D.K.N."/>
            <person name="Locatelli A.G."/>
            <person name="Puechmaille S.J."/>
            <person name="Fedrigo O."/>
            <person name="Jarvis E.D."/>
            <person name="Hiller M."/>
            <person name="Vernes S.C."/>
            <person name="Myers E.W."/>
            <person name="Teeling E.C."/>
        </authorList>
    </citation>
    <scope>NUCLEOTIDE SEQUENCE [LARGE SCALE GENOMIC DNA]</scope>
    <source>
        <strain evidence="2">MRhiFer1</strain>
        <tissue evidence="2">Lung</tissue>
    </source>
</reference>
<comment type="caution">
    <text evidence="2">The sequence shown here is derived from an EMBL/GenBank/DDBJ whole genome shotgun (WGS) entry which is preliminary data.</text>
</comment>
<dbReference type="AlphaFoldDB" id="A0A7J7ZBD5"/>
<evidence type="ECO:0000313" key="3">
    <source>
        <dbReference type="Proteomes" id="UP000585614"/>
    </source>
</evidence>
<feature type="region of interest" description="Disordered" evidence="1">
    <location>
        <begin position="37"/>
        <end position="70"/>
    </location>
</feature>
<name>A0A7J7ZBD5_RHIFE</name>
<proteinExistence type="predicted"/>
<dbReference type="Proteomes" id="UP000585614">
    <property type="component" value="Unassembled WGS sequence"/>
</dbReference>
<organism evidence="2 3">
    <name type="scientific">Rhinolophus ferrumequinum</name>
    <name type="common">Greater horseshoe bat</name>
    <dbReference type="NCBI Taxonomy" id="59479"/>
    <lineage>
        <taxon>Eukaryota</taxon>
        <taxon>Metazoa</taxon>
        <taxon>Chordata</taxon>
        <taxon>Craniata</taxon>
        <taxon>Vertebrata</taxon>
        <taxon>Euteleostomi</taxon>
        <taxon>Mammalia</taxon>
        <taxon>Eutheria</taxon>
        <taxon>Laurasiatheria</taxon>
        <taxon>Chiroptera</taxon>
        <taxon>Yinpterochiroptera</taxon>
        <taxon>Rhinolophoidea</taxon>
        <taxon>Rhinolophidae</taxon>
        <taxon>Rhinolophinae</taxon>
        <taxon>Rhinolophus</taxon>
    </lineage>
</organism>
<evidence type="ECO:0000313" key="2">
    <source>
        <dbReference type="EMBL" id="KAF6371613.1"/>
    </source>
</evidence>
<feature type="compositionally biased region" description="Basic residues" evidence="1">
    <location>
        <begin position="42"/>
        <end position="70"/>
    </location>
</feature>
<gene>
    <name evidence="2" type="ORF">mRhiFer1_003543</name>
</gene>
<sequence>MKKQSRIMSDLAVFSEPQLVCVWSLCKGSEGIEVKKVSQNKSQKKGIKHQKSRKVLKVKRSQRPHQKKTT</sequence>
<dbReference type="EMBL" id="JACAGC010000004">
    <property type="protein sequence ID" value="KAF6371613.1"/>
    <property type="molecule type" value="Genomic_DNA"/>
</dbReference>
<evidence type="ECO:0000256" key="1">
    <source>
        <dbReference type="SAM" id="MobiDB-lite"/>
    </source>
</evidence>
<accession>A0A7J7ZBD5</accession>
<protein>
    <submittedName>
        <fullName evidence="2">C-X-C motif chemokine ligand 9</fullName>
    </submittedName>
</protein>